<feature type="region of interest" description="Disordered" evidence="2">
    <location>
        <begin position="453"/>
        <end position="475"/>
    </location>
</feature>
<feature type="compositionally biased region" description="Polar residues" evidence="2">
    <location>
        <begin position="971"/>
        <end position="984"/>
    </location>
</feature>
<comment type="caution">
    <text evidence="3">The sequence shown here is derived from an EMBL/GenBank/DDBJ whole genome shotgun (WGS) entry which is preliminary data.</text>
</comment>
<feature type="compositionally biased region" description="Basic and acidic residues" evidence="2">
    <location>
        <begin position="289"/>
        <end position="299"/>
    </location>
</feature>
<feature type="region of interest" description="Disordered" evidence="2">
    <location>
        <begin position="271"/>
        <end position="299"/>
    </location>
</feature>
<feature type="region of interest" description="Disordered" evidence="2">
    <location>
        <begin position="1194"/>
        <end position="1226"/>
    </location>
</feature>
<keyword evidence="1" id="KW-0175">Coiled coil</keyword>
<sequence>MEGEESSQQPQTPIASIEAPQMVSSIKLPIINNVQMIKDEAGNEIEVPPVTVQQILARKRKRKAKSTLIMAIPDEHLTRLHGIKDAKTLWATINTIFGEDLDKGYDRFQRLLSLFEIHRAGVSTEDAKQKFLRSLPSAWSNKYLIMRNKPGIDNLDIDDTCNNLKVYVADIKGSSGSSSNSHNLAFVSAESTSSTNELNAAYSVSTATCHNSQAQGSSSYADELMVKRFYKKTRRKLEFNGKEPVVFEKNKVECFTCHRRGNFFKDCRPAKNSGNRSRGARNAGYIGRDNGKRRAKSEDEQALVVQDGLGTYDWSYQVEEEAIDFALMAFISNPSTSSSSNSELDEALKEKGDLKAKLENQLNEKEVLDIKVEEVTENVFDICSSDEENSVANDRFKKDKIDKKSVLPTNVGKGTGHKESRPVWNNVQRKNHQNKFAPTTVFIRSGRIPVSDAKPKAAASSSADKPVNTAGPKQSLNFSRTRSIFHKSHSPIRRYFYNALAHSRGNSIERVNIAGSKAVSAVKGNRVTDVKTSAGYVWRPRVNGHPQQALTNKEVVNNGCSRHMTGNKAYLADYQEIHVGGFVAFGLSRVKITGKGPQDTNANAGTQDNVDVGKGVSAQHYIGLPLWSCISSSYKSSDDKLADDKPEDDTEKEDSDAADALRKEFEQGCMDQRGVTQAGSTNRFNTISNLVNAASTSGTFNAVGPSSPHPNAFIPANTLLHVDKDDSKIPDLEKTAELKSTCIFNSNYDDDLDIYTSPIQRMGAEVNFNNMKSSTIVSHIPTYKVHLDHPKDQILGDPKSAVQTRGLAKKSSGAHALMEPKKVSQAFDDESWVEAMQEELLYLKRQPKLGLWYPRDSPFNLEAYSDSDYAGANLDKKSTARDLKFVDQHNMVACLENTEENVEFHQIVDFLSTCSINYVLTAVVISESSVRSGLLFNDADDISADEAVYQVEGDSVERAITTDASLVVSQDSDNIAETQSTTMSIDPISQEIGSGDRPRRQETTLGGADAQTRSETTSERSTDPPLSTGHVVRSGEDMMEQETDLTDFVPPTPYDSPLLGGQTPKSDEDLVIQRLLKKVKRLEKKQRERTLGMKLFKIGTPKKKTLDKEYVSKQGRDESKEAKELNISDKGSGETEVFDYITSAKKDVNTVELVSTAADAVNAASVIPDVSADGPSQVLLINDIVPMDFEEVNDSEHQVEGSKKRSRVDHEKESVKKHKLKKDDAKKEELAACLEIVPVDDIAIDVESLATKYLIVD</sequence>
<dbReference type="AlphaFoldDB" id="A0A6L2KHF7"/>
<feature type="region of interest" description="Disordered" evidence="2">
    <location>
        <begin position="971"/>
        <end position="1041"/>
    </location>
</feature>
<evidence type="ECO:0000313" key="3">
    <source>
        <dbReference type="EMBL" id="GEU48082.1"/>
    </source>
</evidence>
<feature type="compositionally biased region" description="Basic and acidic residues" evidence="2">
    <location>
        <begin position="1194"/>
        <end position="1214"/>
    </location>
</feature>
<feature type="region of interest" description="Disordered" evidence="2">
    <location>
        <begin position="638"/>
        <end position="657"/>
    </location>
</feature>
<gene>
    <name evidence="3" type="ORF">Tci_020060</name>
</gene>
<dbReference type="EMBL" id="BKCJ010002368">
    <property type="protein sequence ID" value="GEU48082.1"/>
    <property type="molecule type" value="Genomic_DNA"/>
</dbReference>
<reference evidence="3" key="1">
    <citation type="journal article" date="2019" name="Sci. Rep.">
        <title>Draft genome of Tanacetum cinerariifolium, the natural source of mosquito coil.</title>
        <authorList>
            <person name="Yamashiro T."/>
            <person name="Shiraishi A."/>
            <person name="Satake H."/>
            <person name="Nakayama K."/>
        </authorList>
    </citation>
    <scope>NUCLEOTIDE SEQUENCE</scope>
</reference>
<proteinExistence type="predicted"/>
<evidence type="ECO:0000256" key="2">
    <source>
        <dbReference type="SAM" id="MobiDB-lite"/>
    </source>
</evidence>
<accession>A0A6L2KHF7</accession>
<name>A0A6L2KHF7_TANCI</name>
<feature type="compositionally biased region" description="Low complexity" evidence="2">
    <location>
        <begin position="453"/>
        <end position="467"/>
    </location>
</feature>
<feature type="compositionally biased region" description="Acidic residues" evidence="2">
    <location>
        <begin position="645"/>
        <end position="657"/>
    </location>
</feature>
<evidence type="ECO:0000256" key="1">
    <source>
        <dbReference type="SAM" id="Coils"/>
    </source>
</evidence>
<organism evidence="3">
    <name type="scientific">Tanacetum cinerariifolium</name>
    <name type="common">Dalmatian daisy</name>
    <name type="synonym">Chrysanthemum cinerariifolium</name>
    <dbReference type="NCBI Taxonomy" id="118510"/>
    <lineage>
        <taxon>Eukaryota</taxon>
        <taxon>Viridiplantae</taxon>
        <taxon>Streptophyta</taxon>
        <taxon>Embryophyta</taxon>
        <taxon>Tracheophyta</taxon>
        <taxon>Spermatophyta</taxon>
        <taxon>Magnoliopsida</taxon>
        <taxon>eudicotyledons</taxon>
        <taxon>Gunneridae</taxon>
        <taxon>Pentapetalae</taxon>
        <taxon>asterids</taxon>
        <taxon>campanulids</taxon>
        <taxon>Asterales</taxon>
        <taxon>Asteraceae</taxon>
        <taxon>Asteroideae</taxon>
        <taxon>Anthemideae</taxon>
        <taxon>Anthemidinae</taxon>
        <taxon>Tanacetum</taxon>
    </lineage>
</organism>
<protein>
    <submittedName>
        <fullName evidence="3">Uncharacterized protein</fullName>
    </submittedName>
</protein>
<feature type="coiled-coil region" evidence="1">
    <location>
        <begin position="341"/>
        <end position="378"/>
    </location>
</feature>